<feature type="binding site" evidence="5">
    <location>
        <position position="238"/>
    </location>
    <ligand>
        <name>Fe cation</name>
        <dbReference type="ChEBI" id="CHEBI:24875"/>
        <note>catalytic</note>
    </ligand>
</feature>
<gene>
    <name evidence="6" type="ORF">HJG54_21335</name>
</gene>
<keyword evidence="2 5" id="KW-0479">Metal-binding</keyword>
<dbReference type="Pfam" id="PF03055">
    <property type="entry name" value="RPE65"/>
    <property type="match status" value="1"/>
</dbReference>
<evidence type="ECO:0008006" key="7">
    <source>
        <dbReference type="Google" id="ProtNLM"/>
    </source>
</evidence>
<sequence>MGVAPYALGFAAANQEGTSGKPYIENYNWQPEQGTRFLVIRKSDGKVVHTGESEAVFAFHHVNAFEQDNEIVVDLVAYPDSSVIQSLYLEPLLHHSDQVIAAGELPQYHLGLNRATATYEVLVEEPIELPRIHYQRCNTCQYQFVYGVGCSQSGHFIDQLVKVDVQNRNAQIWHQSDCYPGEPVFVAAPDAATEDEGVILSVGLDSQTQNSFLLILNAHSWDEMARVQLPYHLPFDFHGQYFDPIASSWSHLHR</sequence>
<dbReference type="GO" id="GO:0016121">
    <property type="term" value="P:carotene catabolic process"/>
    <property type="evidence" value="ECO:0007669"/>
    <property type="project" value="TreeGrafter"/>
</dbReference>
<comment type="cofactor">
    <cofactor evidence="5">
        <name>Fe(2+)</name>
        <dbReference type="ChEBI" id="CHEBI:29033"/>
    </cofactor>
    <text evidence="5">Binds 1 Fe(2+) ion per subunit.</text>
</comment>
<evidence type="ECO:0000256" key="3">
    <source>
        <dbReference type="ARBA" id="ARBA00023002"/>
    </source>
</evidence>
<organism evidence="6">
    <name type="scientific">Leptolyngbya sp. NK1-12</name>
    <dbReference type="NCBI Taxonomy" id="2547451"/>
    <lineage>
        <taxon>Bacteria</taxon>
        <taxon>Bacillati</taxon>
        <taxon>Cyanobacteriota</taxon>
        <taxon>Cyanophyceae</taxon>
        <taxon>Leptolyngbyales</taxon>
        <taxon>Leptolyngbyaceae</taxon>
        <taxon>Leptolyngbya group</taxon>
        <taxon>Leptolyngbya</taxon>
    </lineage>
</organism>
<proteinExistence type="inferred from homology"/>
<evidence type="ECO:0000256" key="4">
    <source>
        <dbReference type="ARBA" id="ARBA00023004"/>
    </source>
</evidence>
<dbReference type="PANTHER" id="PTHR10543:SF24">
    <property type="entry name" value="CAROTENOID ISOMEROOXYGENASE"/>
    <property type="match status" value="1"/>
</dbReference>
<protein>
    <recommendedName>
        <fullName evidence="7">Dioxygenase</fullName>
    </recommendedName>
</protein>
<dbReference type="EMBL" id="CP053586">
    <property type="protein sequence ID" value="WNZ25141.1"/>
    <property type="molecule type" value="Genomic_DNA"/>
</dbReference>
<evidence type="ECO:0000256" key="5">
    <source>
        <dbReference type="PIRSR" id="PIRSR604294-1"/>
    </source>
</evidence>
<reference evidence="6" key="1">
    <citation type="submission" date="2020-05" db="EMBL/GenBank/DDBJ databases">
        <authorList>
            <person name="Zhu T."/>
            <person name="Keshari N."/>
            <person name="Lu X."/>
        </authorList>
    </citation>
    <scope>NUCLEOTIDE SEQUENCE</scope>
    <source>
        <strain evidence="6">NK1-12</strain>
    </source>
</reference>
<dbReference type="PANTHER" id="PTHR10543">
    <property type="entry name" value="BETA-CAROTENE DIOXYGENASE"/>
    <property type="match status" value="1"/>
</dbReference>
<dbReference type="RefSeq" id="WP_316431268.1">
    <property type="nucleotide sequence ID" value="NZ_CP053586.1"/>
</dbReference>
<feature type="binding site" evidence="5">
    <location>
        <position position="60"/>
    </location>
    <ligand>
        <name>Fe cation</name>
        <dbReference type="ChEBI" id="CHEBI:24875"/>
        <note>catalytic</note>
    </ligand>
</feature>
<evidence type="ECO:0000256" key="1">
    <source>
        <dbReference type="ARBA" id="ARBA00006787"/>
    </source>
</evidence>
<dbReference type="GO" id="GO:0046872">
    <property type="term" value="F:metal ion binding"/>
    <property type="evidence" value="ECO:0007669"/>
    <property type="project" value="UniProtKB-KW"/>
</dbReference>
<evidence type="ECO:0000313" key="6">
    <source>
        <dbReference type="EMBL" id="WNZ25141.1"/>
    </source>
</evidence>
<dbReference type="GO" id="GO:0010436">
    <property type="term" value="F:carotenoid dioxygenase activity"/>
    <property type="evidence" value="ECO:0007669"/>
    <property type="project" value="TreeGrafter"/>
</dbReference>
<comment type="similarity">
    <text evidence="1">Belongs to the carotenoid oxygenase family.</text>
</comment>
<keyword evidence="4 5" id="KW-0408">Iron</keyword>
<dbReference type="InterPro" id="IPR004294">
    <property type="entry name" value="Carotenoid_Oase"/>
</dbReference>
<dbReference type="AlphaFoldDB" id="A0AA97AJP7"/>
<keyword evidence="3" id="KW-0560">Oxidoreductase</keyword>
<accession>A0AA97AJP7</accession>
<name>A0AA97AJP7_9CYAN</name>
<evidence type="ECO:0000256" key="2">
    <source>
        <dbReference type="ARBA" id="ARBA00022723"/>
    </source>
</evidence>